<gene>
    <name evidence="1" type="ORF">Q31a_54520</name>
</gene>
<dbReference type="Proteomes" id="UP000318017">
    <property type="component" value="Chromosome"/>
</dbReference>
<proteinExistence type="predicted"/>
<reference evidence="1 2" key="1">
    <citation type="submission" date="2019-02" db="EMBL/GenBank/DDBJ databases">
        <title>Deep-cultivation of Planctomycetes and their phenomic and genomic characterization uncovers novel biology.</title>
        <authorList>
            <person name="Wiegand S."/>
            <person name="Jogler M."/>
            <person name="Boedeker C."/>
            <person name="Pinto D."/>
            <person name="Vollmers J."/>
            <person name="Rivas-Marin E."/>
            <person name="Kohn T."/>
            <person name="Peeters S.H."/>
            <person name="Heuer A."/>
            <person name="Rast P."/>
            <person name="Oberbeckmann S."/>
            <person name="Bunk B."/>
            <person name="Jeske O."/>
            <person name="Meyerdierks A."/>
            <person name="Storesund J.E."/>
            <person name="Kallscheuer N."/>
            <person name="Luecker S."/>
            <person name="Lage O.M."/>
            <person name="Pohl T."/>
            <person name="Merkel B.J."/>
            <person name="Hornburger P."/>
            <person name="Mueller R.-W."/>
            <person name="Bruemmer F."/>
            <person name="Labrenz M."/>
            <person name="Spormann A.M."/>
            <person name="Op den Camp H."/>
            <person name="Overmann J."/>
            <person name="Amann R."/>
            <person name="Jetten M.S.M."/>
            <person name="Mascher T."/>
            <person name="Medema M.H."/>
            <person name="Devos D.P."/>
            <person name="Kaster A.-K."/>
            <person name="Ovreas L."/>
            <person name="Rohde M."/>
            <person name="Galperin M.Y."/>
            <person name="Jogler C."/>
        </authorList>
    </citation>
    <scope>NUCLEOTIDE SEQUENCE [LARGE SCALE GENOMIC DNA]</scope>
    <source>
        <strain evidence="1 2">Q31a</strain>
    </source>
</reference>
<organism evidence="1 2">
    <name type="scientific">Aureliella helgolandensis</name>
    <dbReference type="NCBI Taxonomy" id="2527968"/>
    <lineage>
        <taxon>Bacteria</taxon>
        <taxon>Pseudomonadati</taxon>
        <taxon>Planctomycetota</taxon>
        <taxon>Planctomycetia</taxon>
        <taxon>Pirellulales</taxon>
        <taxon>Pirellulaceae</taxon>
        <taxon>Aureliella</taxon>
    </lineage>
</organism>
<sequence>MSGWRSAAGELCLLIGPEAGRWPEFVGMGGRWAVNKLPASSCCRKGRCRFSCVGWAVSRLLQGEGEVESSCHLFSLPECFLSSVIFFPVFPIYLRLQS</sequence>
<dbReference type="KEGG" id="ahel:Q31a_54520"/>
<keyword evidence="2" id="KW-1185">Reference proteome</keyword>
<name>A0A518GEP2_9BACT</name>
<dbReference type="EMBL" id="CP036298">
    <property type="protein sequence ID" value="QDV27071.1"/>
    <property type="molecule type" value="Genomic_DNA"/>
</dbReference>
<evidence type="ECO:0000313" key="1">
    <source>
        <dbReference type="EMBL" id="QDV27071.1"/>
    </source>
</evidence>
<evidence type="ECO:0000313" key="2">
    <source>
        <dbReference type="Proteomes" id="UP000318017"/>
    </source>
</evidence>
<protein>
    <submittedName>
        <fullName evidence="1">Uncharacterized protein</fullName>
    </submittedName>
</protein>
<accession>A0A518GEP2</accession>
<dbReference type="AlphaFoldDB" id="A0A518GEP2"/>